<evidence type="ECO:0000256" key="2">
    <source>
        <dbReference type="ARBA" id="ARBA00022737"/>
    </source>
</evidence>
<dbReference type="InterPro" id="IPR000938">
    <property type="entry name" value="CAP-Gly_domain"/>
</dbReference>
<dbReference type="SMART" id="SM01052">
    <property type="entry name" value="CAP_GLY"/>
    <property type="match status" value="1"/>
</dbReference>
<feature type="compositionally biased region" description="Basic and acidic residues" evidence="3">
    <location>
        <begin position="551"/>
        <end position="562"/>
    </location>
</feature>
<dbReference type="AlphaFoldDB" id="A0A0F4ZBM1"/>
<dbReference type="PROSITE" id="PS51450">
    <property type="entry name" value="LRR"/>
    <property type="match status" value="1"/>
</dbReference>
<proteinExistence type="predicted"/>
<feature type="region of interest" description="Disordered" evidence="3">
    <location>
        <begin position="529"/>
        <end position="562"/>
    </location>
</feature>
<dbReference type="Pfam" id="PF01302">
    <property type="entry name" value="CAP_GLY"/>
    <property type="match status" value="1"/>
</dbReference>
<feature type="domain" description="CAP-Gly" evidence="4">
    <location>
        <begin position="22"/>
        <end position="68"/>
    </location>
</feature>
<reference evidence="5 6" key="1">
    <citation type="submission" date="2015-03" db="EMBL/GenBank/DDBJ databases">
        <authorList>
            <person name="Radwan O."/>
            <person name="Al-Naeli F.A."/>
            <person name="Rendon G.A."/>
            <person name="Fields C."/>
        </authorList>
    </citation>
    <scope>NUCLEOTIDE SEQUENCE [LARGE SCALE GENOMIC DNA]</scope>
    <source>
        <strain evidence="5">CR-DP1</strain>
    </source>
</reference>
<dbReference type="PANTHER" id="PTHR45712:SF22">
    <property type="entry name" value="INSULIN-LIKE GROWTH FACTOR-BINDING PROTEIN COMPLEX ACID LABILE SUBUNIT"/>
    <property type="match status" value="1"/>
</dbReference>
<dbReference type="Gene3D" id="3.80.10.10">
    <property type="entry name" value="Ribonuclease Inhibitor"/>
    <property type="match status" value="2"/>
</dbReference>
<dbReference type="Proteomes" id="UP000033483">
    <property type="component" value="Unassembled WGS sequence"/>
</dbReference>
<evidence type="ECO:0000313" key="5">
    <source>
        <dbReference type="EMBL" id="KKA27243.1"/>
    </source>
</evidence>
<evidence type="ECO:0000256" key="1">
    <source>
        <dbReference type="ARBA" id="ARBA00022614"/>
    </source>
</evidence>
<comment type="caution">
    <text evidence="5">The sequence shown here is derived from an EMBL/GenBank/DDBJ whole genome shotgun (WGS) entry which is preliminary data.</text>
</comment>
<feature type="compositionally biased region" description="Acidic residues" evidence="3">
    <location>
        <begin position="529"/>
        <end position="550"/>
    </location>
</feature>
<name>A0A0F4ZBM1_9PEZI</name>
<dbReference type="PANTHER" id="PTHR45712">
    <property type="entry name" value="AGAP008170-PA"/>
    <property type="match status" value="1"/>
</dbReference>
<keyword evidence="6" id="KW-1185">Reference proteome</keyword>
<dbReference type="InterPro" id="IPR032675">
    <property type="entry name" value="LRR_dom_sf"/>
</dbReference>
<dbReference type="PROSITE" id="PS50245">
    <property type="entry name" value="CAP_GLY_2"/>
    <property type="match status" value="1"/>
</dbReference>
<evidence type="ECO:0000313" key="6">
    <source>
        <dbReference type="Proteomes" id="UP000033483"/>
    </source>
</evidence>
<gene>
    <name evidence="5" type="ORF">TD95_003170</name>
</gene>
<keyword evidence="1" id="KW-0433">Leucine-rich repeat</keyword>
<sequence length="595" mass="66018">MAYHIGQRLSYDGALCTVRYIGPVKQTTGEWLGVEWDDPSRGKHSGQHKDTRYFECISSSPTAASFVRPSRPALAPQSFISAVLEKYTSEIDRQTNAISAAKQIRIGTKTALEVGFDKIRRQLARVEELKIIIVDSYRVSCAVGPGDKSVAETVPAIRELDLGRNLIETVGVVVDICRELPELRSLRVGGNRFRNVLADEALRAAGDVFSKVKELALNENLMTWEEITCITQHFPTLLTLNCGTNQLSVLPELSLGSLTETLTSLNLELNHFTSLSDIAVLSKLKALRNLHLKGNRISSIAAPGAQVPVFSESLQYLDVSYNEVTSWAFVDGLLTSTPGLLSLRLAHNPVYEANASGGTNQQTRIVSEESHMVTIGRLAQIRTLNFVSIAPDDRANAEMFYLSRIARDLASVTEDDLPGHQAVLAQHPRYEELCGIYGAPDVVRRKQINTELLEARLVAVTFYTTADEAQPQTVVRRIPKSFDMYAVKSVAGRLFGMAPTAVKLTWETGEWDPVAALDEVDEMALLDEEYSSDEEDAEADREGDAMDIDTEEKQDGQDRKKMGRWVKREVELKDGTRQLGFCVDGTEVRVRVERQ</sequence>
<dbReference type="SUPFAM" id="SSF74924">
    <property type="entry name" value="Cap-Gly domain"/>
    <property type="match status" value="1"/>
</dbReference>
<dbReference type="OrthoDB" id="5273213at2759"/>
<organism evidence="5 6">
    <name type="scientific">Thielaviopsis punctulata</name>
    <dbReference type="NCBI Taxonomy" id="72032"/>
    <lineage>
        <taxon>Eukaryota</taxon>
        <taxon>Fungi</taxon>
        <taxon>Dikarya</taxon>
        <taxon>Ascomycota</taxon>
        <taxon>Pezizomycotina</taxon>
        <taxon>Sordariomycetes</taxon>
        <taxon>Hypocreomycetidae</taxon>
        <taxon>Microascales</taxon>
        <taxon>Ceratocystidaceae</taxon>
        <taxon>Thielaviopsis</taxon>
    </lineage>
</organism>
<keyword evidence="2" id="KW-0677">Repeat</keyword>
<dbReference type="InterPro" id="IPR001611">
    <property type="entry name" value="Leu-rich_rpt"/>
</dbReference>
<evidence type="ECO:0000256" key="3">
    <source>
        <dbReference type="SAM" id="MobiDB-lite"/>
    </source>
</evidence>
<protein>
    <recommendedName>
        <fullName evidence="4">CAP-Gly domain-containing protein</fullName>
    </recommendedName>
</protein>
<dbReference type="EMBL" id="LAEV01001840">
    <property type="protein sequence ID" value="KKA27243.1"/>
    <property type="molecule type" value="Genomic_DNA"/>
</dbReference>
<dbReference type="SUPFAM" id="SSF52058">
    <property type="entry name" value="L domain-like"/>
    <property type="match status" value="1"/>
</dbReference>
<dbReference type="Gene3D" id="2.30.30.190">
    <property type="entry name" value="CAP Gly-rich-like domain"/>
    <property type="match status" value="1"/>
</dbReference>
<accession>A0A0F4ZBM1</accession>
<dbReference type="InterPro" id="IPR050333">
    <property type="entry name" value="SLRP"/>
</dbReference>
<dbReference type="InterPro" id="IPR036859">
    <property type="entry name" value="CAP-Gly_dom_sf"/>
</dbReference>
<evidence type="ECO:0000259" key="4">
    <source>
        <dbReference type="PROSITE" id="PS50245"/>
    </source>
</evidence>